<protein>
    <submittedName>
        <fullName evidence="8">Aquaporin</fullName>
    </submittedName>
</protein>
<proteinExistence type="inferred from homology"/>
<dbReference type="Gene3D" id="1.20.1080.10">
    <property type="entry name" value="Glycerol uptake facilitator protein"/>
    <property type="match status" value="1"/>
</dbReference>
<evidence type="ECO:0000313" key="8">
    <source>
        <dbReference type="EMBL" id="MCA9379892.1"/>
    </source>
</evidence>
<dbReference type="PANTHER" id="PTHR45724:SF13">
    <property type="entry name" value="AQUAPORIN NIP1-1-RELATED"/>
    <property type="match status" value="1"/>
</dbReference>
<organism evidence="8 9">
    <name type="scientific">Candidatus Dojkabacteria bacterium</name>
    <dbReference type="NCBI Taxonomy" id="2099670"/>
    <lineage>
        <taxon>Bacteria</taxon>
        <taxon>Candidatus Dojkabacteria</taxon>
    </lineage>
</organism>
<evidence type="ECO:0000256" key="7">
    <source>
        <dbReference type="SAM" id="Phobius"/>
    </source>
</evidence>
<dbReference type="PRINTS" id="PR00783">
    <property type="entry name" value="MINTRINSICP"/>
</dbReference>
<reference evidence="8" key="1">
    <citation type="submission" date="2020-04" db="EMBL/GenBank/DDBJ databases">
        <authorList>
            <person name="Zhang T."/>
        </authorList>
    </citation>
    <scope>NUCLEOTIDE SEQUENCE</scope>
    <source>
        <strain evidence="8">HKST-UBA15</strain>
    </source>
</reference>
<dbReference type="EMBL" id="JAGQLL010000016">
    <property type="protein sequence ID" value="MCA9379892.1"/>
    <property type="molecule type" value="Genomic_DNA"/>
</dbReference>
<feature type="transmembrane region" description="Helical" evidence="7">
    <location>
        <begin position="178"/>
        <end position="199"/>
    </location>
</feature>
<evidence type="ECO:0000256" key="1">
    <source>
        <dbReference type="ARBA" id="ARBA00004141"/>
    </source>
</evidence>
<keyword evidence="5 7" id="KW-0472">Membrane</keyword>
<evidence type="ECO:0000256" key="4">
    <source>
        <dbReference type="ARBA" id="ARBA00022989"/>
    </source>
</evidence>
<evidence type="ECO:0000256" key="5">
    <source>
        <dbReference type="ARBA" id="ARBA00023136"/>
    </source>
</evidence>
<name>A0A955KZI4_9BACT</name>
<dbReference type="InterPro" id="IPR000425">
    <property type="entry name" value="MIP"/>
</dbReference>
<evidence type="ECO:0000256" key="3">
    <source>
        <dbReference type="ARBA" id="ARBA00022692"/>
    </source>
</evidence>
<dbReference type="SUPFAM" id="SSF81338">
    <property type="entry name" value="Aquaporin-like"/>
    <property type="match status" value="1"/>
</dbReference>
<feature type="transmembrane region" description="Helical" evidence="7">
    <location>
        <begin position="79"/>
        <end position="96"/>
    </location>
</feature>
<dbReference type="GO" id="GO:0015267">
    <property type="term" value="F:channel activity"/>
    <property type="evidence" value="ECO:0007669"/>
    <property type="project" value="InterPro"/>
</dbReference>
<feature type="transmembrane region" description="Helical" evidence="7">
    <location>
        <begin position="37"/>
        <end position="58"/>
    </location>
</feature>
<feature type="transmembrane region" description="Helical" evidence="7">
    <location>
        <begin position="116"/>
        <end position="134"/>
    </location>
</feature>
<dbReference type="InterPro" id="IPR034294">
    <property type="entry name" value="Aquaporin_transptr"/>
</dbReference>
<accession>A0A955KZI4</accession>
<dbReference type="GO" id="GO:0016020">
    <property type="term" value="C:membrane"/>
    <property type="evidence" value="ECO:0007669"/>
    <property type="project" value="UniProtKB-SubCell"/>
</dbReference>
<evidence type="ECO:0000256" key="6">
    <source>
        <dbReference type="RuleBase" id="RU000477"/>
    </source>
</evidence>
<evidence type="ECO:0000313" key="9">
    <source>
        <dbReference type="Proteomes" id="UP000745577"/>
    </source>
</evidence>
<sequence length="204" mass="21662">MEIDTKNLKKYFAEYFGTFILTIVVITSISGDFSVSTAILASLTLLIFVYTIGSISGSHLNPGVTLGIFSLKKIDAKQAFTYLMAQLLGGASAFYLSNLLELSSEITFSTENSALFGEFLGMLIFTFGISAVVHKAVDDELYGVVIGGSLLIGLAIASLFGAGAFLNPAVMLGLGVSSAVYVFIDLLGAVAGFQLYKLFSNKKE</sequence>
<dbReference type="Proteomes" id="UP000745577">
    <property type="component" value="Unassembled WGS sequence"/>
</dbReference>
<comment type="similarity">
    <text evidence="6">Belongs to the MIP/aquaporin (TC 1.A.8) family.</text>
</comment>
<dbReference type="Pfam" id="PF00230">
    <property type="entry name" value="MIP"/>
    <property type="match status" value="1"/>
</dbReference>
<comment type="caution">
    <text evidence="8">The sequence shown here is derived from an EMBL/GenBank/DDBJ whole genome shotgun (WGS) entry which is preliminary data.</text>
</comment>
<comment type="subcellular location">
    <subcellularLocation>
        <location evidence="1">Membrane</location>
        <topology evidence="1">Multi-pass membrane protein</topology>
    </subcellularLocation>
</comment>
<dbReference type="PANTHER" id="PTHR45724">
    <property type="entry name" value="AQUAPORIN NIP2-1"/>
    <property type="match status" value="1"/>
</dbReference>
<feature type="transmembrane region" description="Helical" evidence="7">
    <location>
        <begin position="12"/>
        <end position="31"/>
    </location>
</feature>
<evidence type="ECO:0000256" key="2">
    <source>
        <dbReference type="ARBA" id="ARBA00022448"/>
    </source>
</evidence>
<keyword evidence="2 6" id="KW-0813">Transport</keyword>
<dbReference type="AlphaFoldDB" id="A0A955KZI4"/>
<keyword evidence="4 7" id="KW-1133">Transmembrane helix</keyword>
<reference evidence="8" key="2">
    <citation type="journal article" date="2021" name="Microbiome">
        <title>Successional dynamics and alternative stable states in a saline activated sludge microbial community over 9 years.</title>
        <authorList>
            <person name="Wang Y."/>
            <person name="Ye J."/>
            <person name="Ju F."/>
            <person name="Liu L."/>
            <person name="Boyd J.A."/>
            <person name="Deng Y."/>
            <person name="Parks D.H."/>
            <person name="Jiang X."/>
            <person name="Yin X."/>
            <person name="Woodcroft B.J."/>
            <person name="Tyson G.W."/>
            <person name="Hugenholtz P."/>
            <person name="Polz M.F."/>
            <person name="Zhang T."/>
        </authorList>
    </citation>
    <scope>NUCLEOTIDE SEQUENCE</scope>
    <source>
        <strain evidence="8">HKST-UBA15</strain>
    </source>
</reference>
<dbReference type="InterPro" id="IPR023271">
    <property type="entry name" value="Aquaporin-like"/>
</dbReference>
<keyword evidence="3 6" id="KW-0812">Transmembrane</keyword>
<gene>
    <name evidence="8" type="ORF">KC675_01805</name>
</gene>
<feature type="transmembrane region" description="Helical" evidence="7">
    <location>
        <begin position="141"/>
        <end position="166"/>
    </location>
</feature>